<organism evidence="2 3">
    <name type="scientific">Corynebacterium suicordis DSM 45110</name>
    <dbReference type="NCBI Taxonomy" id="1121369"/>
    <lineage>
        <taxon>Bacteria</taxon>
        <taxon>Bacillati</taxon>
        <taxon>Actinomycetota</taxon>
        <taxon>Actinomycetes</taxon>
        <taxon>Mycobacteriales</taxon>
        <taxon>Corynebacteriaceae</taxon>
        <taxon>Corynebacterium</taxon>
    </lineage>
</organism>
<keyword evidence="3" id="KW-1185">Reference proteome</keyword>
<protein>
    <recommendedName>
        <fullName evidence="4">J domain-containing protein</fullName>
    </recommendedName>
</protein>
<name>A0ABR9ZIU0_9CORY</name>
<feature type="coiled-coil region" evidence="1">
    <location>
        <begin position="70"/>
        <end position="97"/>
    </location>
</feature>
<evidence type="ECO:0008006" key="4">
    <source>
        <dbReference type="Google" id="ProtNLM"/>
    </source>
</evidence>
<reference evidence="2 3" key="1">
    <citation type="submission" date="2020-10" db="EMBL/GenBank/DDBJ databases">
        <title>Novel species in genus Corynebacterium.</title>
        <authorList>
            <person name="Zhang G."/>
        </authorList>
    </citation>
    <scope>NUCLEOTIDE SEQUENCE [LARGE SCALE GENOMIC DNA]</scope>
    <source>
        <strain evidence="2 3">DSM 45110</strain>
    </source>
</reference>
<evidence type="ECO:0000313" key="3">
    <source>
        <dbReference type="Proteomes" id="UP000635902"/>
    </source>
</evidence>
<dbReference type="EMBL" id="JADKMY010000001">
    <property type="protein sequence ID" value="MBF4552864.1"/>
    <property type="molecule type" value="Genomic_DNA"/>
</dbReference>
<comment type="caution">
    <text evidence="2">The sequence shown here is derived from an EMBL/GenBank/DDBJ whole genome shotgun (WGS) entry which is preliminary data.</text>
</comment>
<dbReference type="RefSeq" id="WP_194555739.1">
    <property type="nucleotide sequence ID" value="NZ_JADKMY010000001.1"/>
</dbReference>
<evidence type="ECO:0000313" key="2">
    <source>
        <dbReference type="EMBL" id="MBF4552864.1"/>
    </source>
</evidence>
<proteinExistence type="predicted"/>
<keyword evidence="1" id="KW-0175">Coiled coil</keyword>
<dbReference type="Proteomes" id="UP000635902">
    <property type="component" value="Unassembled WGS sequence"/>
</dbReference>
<accession>A0ABR9ZIU0</accession>
<sequence>MNVPRNDPNYIAARRRIIREHHPDAGGTDAQLIRALKELDEQWDRKAKLRAGFTRNLPSFIPEQTAGQAFDSAERIVERIRVSAEELRRQTSHLQEENPVARRLGRTAGAVRKRIAEEIDKRGK</sequence>
<gene>
    <name evidence="2" type="ORF">IRY30_02055</name>
</gene>
<evidence type="ECO:0000256" key="1">
    <source>
        <dbReference type="SAM" id="Coils"/>
    </source>
</evidence>